<dbReference type="PROSITE" id="PS50835">
    <property type="entry name" value="IG_LIKE"/>
    <property type="match status" value="1"/>
</dbReference>
<feature type="domain" description="Ig-like" evidence="2">
    <location>
        <begin position="13"/>
        <end position="111"/>
    </location>
</feature>
<dbReference type="VEuPathDB" id="VectorBase:HLOH_043842"/>
<keyword evidence="4" id="KW-1185">Reference proteome</keyword>
<sequence>MEPVKAALPRAEPVIVEGPKNRTVVQGARVAFPCLLESSSSSSASNGSAGGTSILWQLNGGSLSSQGSSPWRQLDSGTLVLDRVDVADSGPYRCIVRNAHGVARSEPAHLVVHELSARCPKTIVLIYAPRCEAATVHYALLFVFVFVFFAISLSGAMV</sequence>
<keyword evidence="1" id="KW-1133">Transmembrane helix</keyword>
<dbReference type="Proteomes" id="UP000821853">
    <property type="component" value="Chromosome 2"/>
</dbReference>
<name>A0A9J6FW49_HAELO</name>
<proteinExistence type="predicted"/>
<comment type="caution">
    <text evidence="3">The sequence shown here is derived from an EMBL/GenBank/DDBJ whole genome shotgun (WGS) entry which is preliminary data.</text>
</comment>
<dbReference type="Pfam" id="PF13927">
    <property type="entry name" value="Ig_3"/>
    <property type="match status" value="1"/>
</dbReference>
<keyword evidence="1" id="KW-0472">Membrane</keyword>
<dbReference type="SMART" id="SM00409">
    <property type="entry name" value="IG"/>
    <property type="match status" value="1"/>
</dbReference>
<dbReference type="InterPro" id="IPR013783">
    <property type="entry name" value="Ig-like_fold"/>
</dbReference>
<dbReference type="Gene3D" id="2.60.40.10">
    <property type="entry name" value="Immunoglobulins"/>
    <property type="match status" value="1"/>
</dbReference>
<evidence type="ECO:0000259" key="2">
    <source>
        <dbReference type="PROSITE" id="PS50835"/>
    </source>
</evidence>
<dbReference type="InterPro" id="IPR007110">
    <property type="entry name" value="Ig-like_dom"/>
</dbReference>
<organism evidence="3 4">
    <name type="scientific">Haemaphysalis longicornis</name>
    <name type="common">Bush tick</name>
    <dbReference type="NCBI Taxonomy" id="44386"/>
    <lineage>
        <taxon>Eukaryota</taxon>
        <taxon>Metazoa</taxon>
        <taxon>Ecdysozoa</taxon>
        <taxon>Arthropoda</taxon>
        <taxon>Chelicerata</taxon>
        <taxon>Arachnida</taxon>
        <taxon>Acari</taxon>
        <taxon>Parasitiformes</taxon>
        <taxon>Ixodida</taxon>
        <taxon>Ixodoidea</taxon>
        <taxon>Ixodidae</taxon>
        <taxon>Haemaphysalinae</taxon>
        <taxon>Haemaphysalis</taxon>
    </lineage>
</organism>
<dbReference type="OrthoDB" id="5985519at2759"/>
<evidence type="ECO:0000256" key="1">
    <source>
        <dbReference type="SAM" id="Phobius"/>
    </source>
</evidence>
<keyword evidence="1" id="KW-0812">Transmembrane</keyword>
<reference evidence="3 4" key="1">
    <citation type="journal article" date="2020" name="Cell">
        <title>Large-Scale Comparative Analyses of Tick Genomes Elucidate Their Genetic Diversity and Vector Capacities.</title>
        <authorList>
            <consortium name="Tick Genome and Microbiome Consortium (TIGMIC)"/>
            <person name="Jia N."/>
            <person name="Wang J."/>
            <person name="Shi W."/>
            <person name="Du L."/>
            <person name="Sun Y."/>
            <person name="Zhan W."/>
            <person name="Jiang J.F."/>
            <person name="Wang Q."/>
            <person name="Zhang B."/>
            <person name="Ji P."/>
            <person name="Bell-Sakyi L."/>
            <person name="Cui X.M."/>
            <person name="Yuan T.T."/>
            <person name="Jiang B.G."/>
            <person name="Yang W.F."/>
            <person name="Lam T.T."/>
            <person name="Chang Q.C."/>
            <person name="Ding S.J."/>
            <person name="Wang X.J."/>
            <person name="Zhu J.G."/>
            <person name="Ruan X.D."/>
            <person name="Zhao L."/>
            <person name="Wei J.T."/>
            <person name="Ye R.Z."/>
            <person name="Que T.C."/>
            <person name="Du C.H."/>
            <person name="Zhou Y.H."/>
            <person name="Cheng J.X."/>
            <person name="Dai P.F."/>
            <person name="Guo W.B."/>
            <person name="Han X.H."/>
            <person name="Huang E.J."/>
            <person name="Li L.F."/>
            <person name="Wei W."/>
            <person name="Gao Y.C."/>
            <person name="Liu J.Z."/>
            <person name="Shao H.Z."/>
            <person name="Wang X."/>
            <person name="Wang C.C."/>
            <person name="Yang T.C."/>
            <person name="Huo Q.B."/>
            <person name="Li W."/>
            <person name="Chen H.Y."/>
            <person name="Chen S.E."/>
            <person name="Zhou L.G."/>
            <person name="Ni X.B."/>
            <person name="Tian J.H."/>
            <person name="Sheng Y."/>
            <person name="Liu T."/>
            <person name="Pan Y.S."/>
            <person name="Xia L.Y."/>
            <person name="Li J."/>
            <person name="Zhao F."/>
            <person name="Cao W.C."/>
        </authorList>
    </citation>
    <scope>NUCLEOTIDE SEQUENCE [LARGE SCALE GENOMIC DNA]</scope>
    <source>
        <strain evidence="3">HaeL-2018</strain>
    </source>
</reference>
<evidence type="ECO:0000313" key="3">
    <source>
        <dbReference type="EMBL" id="KAH9366561.1"/>
    </source>
</evidence>
<feature type="transmembrane region" description="Helical" evidence="1">
    <location>
        <begin position="136"/>
        <end position="156"/>
    </location>
</feature>
<evidence type="ECO:0000313" key="4">
    <source>
        <dbReference type="Proteomes" id="UP000821853"/>
    </source>
</evidence>
<protein>
    <recommendedName>
        <fullName evidence="2">Ig-like domain-containing protein</fullName>
    </recommendedName>
</protein>
<gene>
    <name evidence="3" type="ORF">HPB48_020996</name>
</gene>
<dbReference type="AlphaFoldDB" id="A0A9J6FW49"/>
<dbReference type="SUPFAM" id="SSF48726">
    <property type="entry name" value="Immunoglobulin"/>
    <property type="match status" value="1"/>
</dbReference>
<dbReference type="EMBL" id="JABSTR010000004">
    <property type="protein sequence ID" value="KAH9366561.1"/>
    <property type="molecule type" value="Genomic_DNA"/>
</dbReference>
<dbReference type="InterPro" id="IPR036179">
    <property type="entry name" value="Ig-like_dom_sf"/>
</dbReference>
<dbReference type="InterPro" id="IPR003599">
    <property type="entry name" value="Ig_sub"/>
</dbReference>
<accession>A0A9J6FW49</accession>